<proteinExistence type="predicted"/>
<accession>A0A1G8AHJ2</accession>
<dbReference type="Proteomes" id="UP000182894">
    <property type="component" value="Unassembled WGS sequence"/>
</dbReference>
<reference evidence="2" key="1">
    <citation type="submission" date="2016-10" db="EMBL/GenBank/DDBJ databases">
        <authorList>
            <person name="Varghese N."/>
            <person name="Submissions S."/>
        </authorList>
    </citation>
    <scope>NUCLEOTIDE SEQUENCE [LARGE SCALE GENOMIC DNA]</scope>
    <source>
        <strain evidence="2">ATCC 700689</strain>
    </source>
</reference>
<evidence type="ECO:0000313" key="1">
    <source>
        <dbReference type="EMBL" id="SDH20323.1"/>
    </source>
</evidence>
<protein>
    <submittedName>
        <fullName evidence="1">Uncharacterized protein</fullName>
    </submittedName>
</protein>
<gene>
    <name evidence="1" type="ORF">SAMN05216605_10553</name>
</gene>
<organism evidence="1 2">
    <name type="scientific">Pseudomonas abietaniphila</name>
    <dbReference type="NCBI Taxonomy" id="89065"/>
    <lineage>
        <taxon>Bacteria</taxon>
        <taxon>Pseudomonadati</taxon>
        <taxon>Pseudomonadota</taxon>
        <taxon>Gammaproteobacteria</taxon>
        <taxon>Pseudomonadales</taxon>
        <taxon>Pseudomonadaceae</taxon>
        <taxon>Pseudomonas</taxon>
    </lineage>
</organism>
<dbReference type="OrthoDB" id="6866231at2"/>
<dbReference type="EMBL" id="FNCO01000005">
    <property type="protein sequence ID" value="SDH20323.1"/>
    <property type="molecule type" value="Genomic_DNA"/>
</dbReference>
<dbReference type="AlphaFoldDB" id="A0A1G8AHJ2"/>
<dbReference type="RefSeq" id="WP_074752581.1">
    <property type="nucleotide sequence ID" value="NZ_FNCO01000005.1"/>
</dbReference>
<name>A0A1G8AHJ2_9PSED</name>
<keyword evidence="2" id="KW-1185">Reference proteome</keyword>
<evidence type="ECO:0000313" key="2">
    <source>
        <dbReference type="Proteomes" id="UP000182894"/>
    </source>
</evidence>
<dbReference type="STRING" id="89065.SAMN05216605_10553"/>
<sequence length="665" mass="72291">MNTNVSKRNSIARAVAKYVRKAGHLRKAGALAELVAPTLPDWWPGEPEFAGLVPRALQEEDMTVKIALWDGYATRPGDFDTLYFDWCLASTDRWELFDEQKIAGGKDPSEFPIDIVLNKAIFKEEGTFLLRYRVVTDSGVGGTSSEAQFIIDKTPPNANLKPRALTFVDASVGTEGITDDYLQTNGGLKVMIPSYSDTQKGDRIWVYAYTLEEQPVNYVYNDELTSDQVLIPKEAFNGLTDGKIDFKYQLVDKAGNDGPDSQLTETSLLIKPLPTGLDKPVVPLASDGLLDLEDIRSIQPPVLLALSVPVHIKRYDNWQPKDTVILTWGGAQPINHTLGPTPGDPIVVEVPYSLIAADYGDLTGDQATTVSYVVQRGSRTFDAPPETINVNLFVPGPVNPDRPDPINKQLPPVTVKGGSGSSPDNVLTAADVGLDATVSVKLYDPIGPGERMKLYWNSTDKSVARYSPPLGSENQEYEFTVAWADIAAQPSAAPLPVFYTVDLESGEGNKEMCEPTLVDVSAAVTVQLAEPEFPDAGTASNGDSILNCYSYKGPDQEVTVFIPGNSPHLKGGETLSFTWQCYTEREGTPDDESGTPQMWSKTVTPSEVADGFTFTVGPFKDYIEPVEISGAVRLTYVSDTTPPLSGEVLIRASSWDASGYCPVNP</sequence>